<comment type="caution">
    <text evidence="1">The sequence shown here is derived from an EMBL/GenBank/DDBJ whole genome shotgun (WGS) entry which is preliminary data.</text>
</comment>
<protein>
    <submittedName>
        <fullName evidence="1">Uncharacterized protein</fullName>
    </submittedName>
</protein>
<sequence>MELGRIVDLQHVWEADSASLQGTYSTPDRLVVPDRCRSYCHRFLLLQRGPAGWVAKRTIKLVTHAAFLSFSDESAK</sequence>
<evidence type="ECO:0000313" key="1">
    <source>
        <dbReference type="EMBL" id="GJC82441.1"/>
    </source>
</evidence>
<keyword evidence="2" id="KW-1185">Reference proteome</keyword>
<dbReference type="Proteomes" id="UP001055172">
    <property type="component" value="Unassembled WGS sequence"/>
</dbReference>
<evidence type="ECO:0000313" key="2">
    <source>
        <dbReference type="Proteomes" id="UP001055172"/>
    </source>
</evidence>
<proteinExistence type="predicted"/>
<gene>
    <name evidence="1" type="ORF">ColLi_05279</name>
</gene>
<accession>A0AA37GK07</accession>
<reference evidence="1 2" key="1">
    <citation type="submission" date="2021-07" db="EMBL/GenBank/DDBJ databases">
        <title>Genome data of Colletotrichum spaethianum.</title>
        <authorList>
            <person name="Utami Y.D."/>
            <person name="Hiruma K."/>
        </authorList>
    </citation>
    <scope>NUCLEOTIDE SEQUENCE [LARGE SCALE GENOMIC DNA]</scope>
    <source>
        <strain evidence="1 2">MAFF 242679</strain>
    </source>
</reference>
<dbReference type="EMBL" id="BPPX01000009">
    <property type="protein sequence ID" value="GJC82441.1"/>
    <property type="molecule type" value="Genomic_DNA"/>
</dbReference>
<name>A0AA37GK07_9PEZI</name>
<dbReference type="AlphaFoldDB" id="A0AA37GK07"/>
<organism evidence="1 2">
    <name type="scientific">Colletotrichum liriopes</name>
    <dbReference type="NCBI Taxonomy" id="708192"/>
    <lineage>
        <taxon>Eukaryota</taxon>
        <taxon>Fungi</taxon>
        <taxon>Dikarya</taxon>
        <taxon>Ascomycota</taxon>
        <taxon>Pezizomycotina</taxon>
        <taxon>Sordariomycetes</taxon>
        <taxon>Hypocreomycetidae</taxon>
        <taxon>Glomerellales</taxon>
        <taxon>Glomerellaceae</taxon>
        <taxon>Colletotrichum</taxon>
        <taxon>Colletotrichum spaethianum species complex</taxon>
    </lineage>
</organism>